<feature type="transmembrane region" description="Helical" evidence="1">
    <location>
        <begin position="124"/>
        <end position="147"/>
    </location>
</feature>
<evidence type="ECO:0000256" key="1">
    <source>
        <dbReference type="SAM" id="Phobius"/>
    </source>
</evidence>
<accession>A0A1F5HH68</accession>
<feature type="transmembrane region" description="Helical" evidence="1">
    <location>
        <begin position="156"/>
        <end position="174"/>
    </location>
</feature>
<feature type="transmembrane region" description="Helical" evidence="1">
    <location>
        <begin position="426"/>
        <end position="445"/>
    </location>
</feature>
<feature type="transmembrane region" description="Helical" evidence="1">
    <location>
        <begin position="332"/>
        <end position="350"/>
    </location>
</feature>
<comment type="caution">
    <text evidence="2">The sequence shown here is derived from an EMBL/GenBank/DDBJ whole genome shotgun (WGS) entry which is preliminary data.</text>
</comment>
<feature type="transmembrane region" description="Helical" evidence="1">
    <location>
        <begin position="180"/>
        <end position="197"/>
    </location>
</feature>
<keyword evidence="1" id="KW-1133">Transmembrane helix</keyword>
<feature type="transmembrane region" description="Helical" evidence="1">
    <location>
        <begin position="226"/>
        <end position="243"/>
    </location>
</feature>
<reference evidence="2 3" key="1">
    <citation type="journal article" date="2016" name="Nat. Commun.">
        <title>Thousands of microbial genomes shed light on interconnected biogeochemical processes in an aquifer system.</title>
        <authorList>
            <person name="Anantharaman K."/>
            <person name="Brown C.T."/>
            <person name="Hug L.A."/>
            <person name="Sharon I."/>
            <person name="Castelle C.J."/>
            <person name="Probst A.J."/>
            <person name="Thomas B.C."/>
            <person name="Singh A."/>
            <person name="Wilkins M.J."/>
            <person name="Karaoz U."/>
            <person name="Brodie E.L."/>
            <person name="Williams K.H."/>
            <person name="Hubbard S.S."/>
            <person name="Banfield J.F."/>
        </authorList>
    </citation>
    <scope>NUCLEOTIDE SEQUENCE [LARGE SCALE GENOMIC DNA]</scope>
</reference>
<organism evidence="2 3">
    <name type="scientific">Candidatus Curtissbacteria bacterium RIFCSPHIGHO2_12_FULL_41_17</name>
    <dbReference type="NCBI Taxonomy" id="1797722"/>
    <lineage>
        <taxon>Bacteria</taxon>
        <taxon>Candidatus Curtissiibacteriota</taxon>
    </lineage>
</organism>
<dbReference type="SUPFAM" id="SSF52317">
    <property type="entry name" value="Class I glutamine amidotransferase-like"/>
    <property type="match status" value="1"/>
</dbReference>
<keyword evidence="1" id="KW-0812">Transmembrane</keyword>
<gene>
    <name evidence="2" type="ORF">A3F45_04430</name>
</gene>
<feature type="transmembrane region" description="Helical" evidence="1">
    <location>
        <begin position="204"/>
        <end position="220"/>
    </location>
</feature>
<evidence type="ECO:0000313" key="3">
    <source>
        <dbReference type="Proteomes" id="UP000178369"/>
    </source>
</evidence>
<evidence type="ECO:0000313" key="2">
    <source>
        <dbReference type="EMBL" id="OGE03450.1"/>
    </source>
</evidence>
<dbReference type="EMBL" id="MFBL01000054">
    <property type="protein sequence ID" value="OGE03450.1"/>
    <property type="molecule type" value="Genomic_DNA"/>
</dbReference>
<feature type="transmembrane region" description="Helical" evidence="1">
    <location>
        <begin position="357"/>
        <end position="380"/>
    </location>
</feature>
<feature type="transmembrane region" description="Helical" evidence="1">
    <location>
        <begin position="392"/>
        <end position="414"/>
    </location>
</feature>
<proteinExistence type="predicted"/>
<keyword evidence="1" id="KW-0472">Membrane</keyword>
<sequence>MSDQVSIDKNKQKNIKAETSILKKISDKAVAVFLLAVSLSFHLAAIGLLAKFLEPIASWYLTKSPIRGIDTYLSAVYVNYIIKWQEWLRPEAWKYIWFGGYPFSLDYPSYYFLAMVPFVKSLGLIPGVMHFAVLGLVVFAVFSYFFYHELCKNRSLALVLAVATILSANLYRSLVWAGGIPFWTSQAFYPLVGFLIVKAINNRSWRWLFLAAVATGLGIMGHPQGFLNVILPFCLLVLIFYSGQAALEFKSRLAYLFGFLGLSFLVGLPGILLNFLPAIFRGFIQIFATFGSRFGKAQGISAVPSSDDTTGLAIIKFSRDQFNYVFSDTQLVIWYILAIGAIVWLVFLVVEQNRRRSFFNVFPFVLFLLYQIAVVFLFSRGVDFLIGGWYKAFWPIPVAAAACATVLFGGALGTFERFNQIKLFKFAKWPVLIALNAAILIYGYVSFPPVAVKNLIGRINDLSSPSSPYPDVLNVAVSDREREDLAGKLLPDFIDGNDKNKRLYAVDATVNLGWPTMFEMPLARGYVDPPIGTLERWGLFWLDSVMGPSGKGQESSLVLDWNTPEKVVSENIKFLLDWNAVYYFLGNYASDNPNILAKNAIADHLIDTNAQIKVKGSLKRYDTPDDPGGEKFYWDRYKIMNYYKVREELVSPILSANNATPILLIGDSSAYDTTYRYLGMRNLNSQKIIVATRSKYIDDYSANELAKFDLVVLYRYDYHRGSRAWKLIGEYLKGGGKVYIDTGPDVKESASGNLPEYFPFAKTVRDDIGSGWNAQVGDETVAKGVDFAKFSPLLFDGGVWNVSHPENDADIYTGTRVILKNNGKVVAAAVDVQSGKLIWTGFNLPYHVIRDYNEEEANFLTNILSSLTDLSEKKVDDASYKWFSPEKREVQTNGARAVLFKEEAFPNWLAKSENGQKLQVYKAGPTSPGYIYVPFSGDLKPQQVTFYFKNELKWWIYHLVSAATLVFLLDKILTNGFFLVKPSSKILLLILKPTARWWQREEEA</sequence>
<protein>
    <recommendedName>
        <fullName evidence="4">Membrane protein 6-pyruvoyl-tetrahydropterin synthase-related domain-containing protein</fullName>
    </recommendedName>
</protein>
<feature type="transmembrane region" description="Helical" evidence="1">
    <location>
        <begin position="29"/>
        <end position="50"/>
    </location>
</feature>
<evidence type="ECO:0008006" key="4">
    <source>
        <dbReference type="Google" id="ProtNLM"/>
    </source>
</evidence>
<dbReference type="AlphaFoldDB" id="A0A1F5HH68"/>
<dbReference type="InterPro" id="IPR029062">
    <property type="entry name" value="Class_I_gatase-like"/>
</dbReference>
<dbReference type="Proteomes" id="UP000178369">
    <property type="component" value="Unassembled WGS sequence"/>
</dbReference>
<name>A0A1F5HH68_9BACT</name>
<feature type="transmembrane region" description="Helical" evidence="1">
    <location>
        <begin position="255"/>
        <end position="280"/>
    </location>
</feature>